<dbReference type="Gene3D" id="3.80.10.10">
    <property type="entry name" value="Ribonuclease Inhibitor"/>
    <property type="match status" value="1"/>
</dbReference>
<dbReference type="InParanoid" id="I7MIV0"/>
<dbReference type="Proteomes" id="UP000009168">
    <property type="component" value="Unassembled WGS sequence"/>
</dbReference>
<accession>I7MIV0</accession>
<proteinExistence type="predicted"/>
<dbReference type="SMART" id="SM00368">
    <property type="entry name" value="LRR_RI"/>
    <property type="match status" value="1"/>
</dbReference>
<protein>
    <submittedName>
        <fullName evidence="1">Uncharacterized protein</fullName>
    </submittedName>
</protein>
<dbReference type="RefSeq" id="XP_001025017.2">
    <property type="nucleotide sequence ID" value="XM_001025017.2"/>
</dbReference>
<dbReference type="EMBL" id="GG662441">
    <property type="protein sequence ID" value="EAS04772.2"/>
    <property type="molecule type" value="Genomic_DNA"/>
</dbReference>
<reference evidence="2" key="1">
    <citation type="journal article" date="2006" name="PLoS Biol.">
        <title>Macronuclear genome sequence of the ciliate Tetrahymena thermophila, a model eukaryote.</title>
        <authorList>
            <person name="Eisen J.A."/>
            <person name="Coyne R.S."/>
            <person name="Wu M."/>
            <person name="Wu D."/>
            <person name="Thiagarajan M."/>
            <person name="Wortman J.R."/>
            <person name="Badger J.H."/>
            <person name="Ren Q."/>
            <person name="Amedeo P."/>
            <person name="Jones K.M."/>
            <person name="Tallon L.J."/>
            <person name="Delcher A.L."/>
            <person name="Salzberg S.L."/>
            <person name="Silva J.C."/>
            <person name="Haas B.J."/>
            <person name="Majoros W.H."/>
            <person name="Farzad M."/>
            <person name="Carlton J.M."/>
            <person name="Smith R.K. Jr."/>
            <person name="Garg J."/>
            <person name="Pearlman R.E."/>
            <person name="Karrer K.M."/>
            <person name="Sun L."/>
            <person name="Manning G."/>
            <person name="Elde N.C."/>
            <person name="Turkewitz A.P."/>
            <person name="Asai D.J."/>
            <person name="Wilkes D.E."/>
            <person name="Wang Y."/>
            <person name="Cai H."/>
            <person name="Collins K."/>
            <person name="Stewart B.A."/>
            <person name="Lee S.R."/>
            <person name="Wilamowska K."/>
            <person name="Weinberg Z."/>
            <person name="Ruzzo W.L."/>
            <person name="Wloga D."/>
            <person name="Gaertig J."/>
            <person name="Frankel J."/>
            <person name="Tsao C.-C."/>
            <person name="Gorovsky M.A."/>
            <person name="Keeling P.J."/>
            <person name="Waller R.F."/>
            <person name="Patron N.J."/>
            <person name="Cherry J.M."/>
            <person name="Stover N.A."/>
            <person name="Krieger C.J."/>
            <person name="del Toro C."/>
            <person name="Ryder H.F."/>
            <person name="Williamson S.C."/>
            <person name="Barbeau R.A."/>
            <person name="Hamilton E.P."/>
            <person name="Orias E."/>
        </authorList>
    </citation>
    <scope>NUCLEOTIDE SEQUENCE [LARGE SCALE GENOMIC DNA]</scope>
    <source>
        <strain evidence="2">SB210</strain>
    </source>
</reference>
<keyword evidence="2" id="KW-1185">Reference proteome</keyword>
<evidence type="ECO:0000313" key="1">
    <source>
        <dbReference type="EMBL" id="EAS04772.2"/>
    </source>
</evidence>
<dbReference type="InterPro" id="IPR032675">
    <property type="entry name" value="LRR_dom_sf"/>
</dbReference>
<dbReference type="KEGG" id="tet:TTHERM_00467210"/>
<dbReference type="GeneID" id="7839918"/>
<organism evidence="1 2">
    <name type="scientific">Tetrahymena thermophila (strain SB210)</name>
    <dbReference type="NCBI Taxonomy" id="312017"/>
    <lineage>
        <taxon>Eukaryota</taxon>
        <taxon>Sar</taxon>
        <taxon>Alveolata</taxon>
        <taxon>Ciliophora</taxon>
        <taxon>Intramacronucleata</taxon>
        <taxon>Oligohymenophorea</taxon>
        <taxon>Hymenostomatida</taxon>
        <taxon>Tetrahymenina</taxon>
        <taxon>Tetrahymenidae</taxon>
        <taxon>Tetrahymena</taxon>
    </lineage>
</organism>
<gene>
    <name evidence="1" type="ORF">TTHERM_00467210</name>
</gene>
<dbReference type="SUPFAM" id="SSF52047">
    <property type="entry name" value="RNI-like"/>
    <property type="match status" value="1"/>
</dbReference>
<sequence>MNQLIYLFFTFQQLNFQIKSHNYIKDQGAQELSSVILNWVNLSILTLNLNNNKISEKGISELASALGKCVSLSNLFLNIAGNNKRSVNFMFNLGSNLTKCKNLSSLNLQLYSTEFGNDNISELVSGLINCKNLLDLELNLGQKNFMSYYLLQCLSKQQKEVKKFKPRVHHTQVLLWQNALISQLYHFNLVTIILVLLVLKIQLLVQLTVLISQVQLSTSSIIKLMTRVYYIQVKLQQNVLKFLI</sequence>
<evidence type="ECO:0000313" key="2">
    <source>
        <dbReference type="Proteomes" id="UP000009168"/>
    </source>
</evidence>
<dbReference type="AlphaFoldDB" id="I7MIV0"/>
<name>I7MIV0_TETTS</name>